<feature type="compositionally biased region" description="Basic and acidic residues" evidence="2">
    <location>
        <begin position="119"/>
        <end position="129"/>
    </location>
</feature>
<dbReference type="Pfam" id="PF01479">
    <property type="entry name" value="S4"/>
    <property type="match status" value="1"/>
</dbReference>
<dbReference type="Gene3D" id="3.10.290.10">
    <property type="entry name" value="RNA-binding S4 domain"/>
    <property type="match status" value="1"/>
</dbReference>
<dbReference type="OrthoDB" id="9797176at2"/>
<dbReference type="CDD" id="cd00165">
    <property type="entry name" value="S4"/>
    <property type="match status" value="1"/>
</dbReference>
<evidence type="ECO:0000313" key="4">
    <source>
        <dbReference type="EMBL" id="EJF91782.1"/>
    </source>
</evidence>
<dbReference type="SMART" id="SM00363">
    <property type="entry name" value="S4"/>
    <property type="match status" value="1"/>
</dbReference>
<evidence type="ECO:0000313" key="5">
    <source>
        <dbReference type="Proteomes" id="UP000008952"/>
    </source>
</evidence>
<organism evidence="4 5">
    <name type="scientific">Bartonella tamiae Th239</name>
    <dbReference type="NCBI Taxonomy" id="1094558"/>
    <lineage>
        <taxon>Bacteria</taxon>
        <taxon>Pseudomonadati</taxon>
        <taxon>Pseudomonadota</taxon>
        <taxon>Alphaproteobacteria</taxon>
        <taxon>Hyphomicrobiales</taxon>
        <taxon>Bartonellaceae</taxon>
        <taxon>Bartonella</taxon>
    </lineage>
</organism>
<name>J1K2R2_9HYPH</name>
<protein>
    <recommendedName>
        <fullName evidence="3">RNA-binding S4 domain-containing protein</fullName>
    </recommendedName>
</protein>
<dbReference type="InterPro" id="IPR002942">
    <property type="entry name" value="S4_RNA-bd"/>
</dbReference>
<evidence type="ECO:0000259" key="3">
    <source>
        <dbReference type="SMART" id="SM00363"/>
    </source>
</evidence>
<evidence type="ECO:0000256" key="2">
    <source>
        <dbReference type="SAM" id="MobiDB-lite"/>
    </source>
</evidence>
<keyword evidence="5" id="KW-1185">Reference proteome</keyword>
<proteinExistence type="predicted"/>
<evidence type="ECO:0000256" key="1">
    <source>
        <dbReference type="PROSITE-ProRule" id="PRU00182"/>
    </source>
</evidence>
<dbReference type="InterPro" id="IPR036986">
    <property type="entry name" value="S4_RNA-bd_sf"/>
</dbReference>
<keyword evidence="1" id="KW-0694">RNA-binding</keyword>
<dbReference type="EMBL" id="AIMB01000001">
    <property type="protein sequence ID" value="EJF91782.1"/>
    <property type="molecule type" value="Genomic_DNA"/>
</dbReference>
<sequence>MSETLDKRQRLDKWLFFARVLKTRSLAARFVSSGKVRVNREKITKPAFSIKFGDILTITLERGIIIYKICDLGNRRGPASEAQALYEDQTPKLKSSEIQKSITPSHFYIKGRPTKRDRRQLDHFRRQDI</sequence>
<dbReference type="HOGENOM" id="CLU_101003_2_0_5"/>
<accession>J1K2R2</accession>
<dbReference type="eggNOG" id="COG1188">
    <property type="taxonomic scope" value="Bacteria"/>
</dbReference>
<dbReference type="PROSITE" id="PS50889">
    <property type="entry name" value="S4"/>
    <property type="match status" value="1"/>
</dbReference>
<feature type="domain" description="RNA-binding S4" evidence="3">
    <location>
        <begin position="9"/>
        <end position="70"/>
    </location>
</feature>
<reference evidence="4 5" key="1">
    <citation type="submission" date="2012-03" db="EMBL/GenBank/DDBJ databases">
        <title>The Genome Sequence of Bartonella tamiae Th239.</title>
        <authorList>
            <consortium name="The Broad Institute Genome Sequencing Platform"/>
            <consortium name="The Broad Institute Genome Sequencing Center for Infectious Disease"/>
            <person name="Feldgarden M."/>
            <person name="Kirby J."/>
            <person name="Kosoy M."/>
            <person name="Birtles R."/>
            <person name="Probert W.S."/>
            <person name="Chiaraviglio L."/>
            <person name="Young S.K."/>
            <person name="Zeng Q."/>
            <person name="Gargeya S."/>
            <person name="Fitzgerald M."/>
            <person name="Haas B."/>
            <person name="Abouelleil A."/>
            <person name="Alvarado L."/>
            <person name="Arachchi H.M."/>
            <person name="Berlin A."/>
            <person name="Chapman S.B."/>
            <person name="Gearin G."/>
            <person name="Goldberg J."/>
            <person name="Griggs A."/>
            <person name="Gujja S."/>
            <person name="Hansen M."/>
            <person name="Heiman D."/>
            <person name="Howarth C."/>
            <person name="Larimer J."/>
            <person name="Lui A."/>
            <person name="MacDonald P.J.P."/>
            <person name="McCowen C."/>
            <person name="Montmayeur A."/>
            <person name="Murphy C."/>
            <person name="Neiman D."/>
            <person name="Pearson M."/>
            <person name="Priest M."/>
            <person name="Roberts A."/>
            <person name="Saif S."/>
            <person name="Shea T."/>
            <person name="Sisk P."/>
            <person name="Stolte C."/>
            <person name="Sykes S."/>
            <person name="Wortman J."/>
            <person name="Nusbaum C."/>
            <person name="Birren B."/>
        </authorList>
    </citation>
    <scope>NUCLEOTIDE SEQUENCE [LARGE SCALE GENOMIC DNA]</scope>
    <source>
        <strain evidence="4 5">Th239</strain>
    </source>
</reference>
<dbReference type="Proteomes" id="UP000008952">
    <property type="component" value="Unassembled WGS sequence"/>
</dbReference>
<dbReference type="STRING" id="1094558.ME5_00161"/>
<feature type="region of interest" description="Disordered" evidence="2">
    <location>
        <begin position="109"/>
        <end position="129"/>
    </location>
</feature>
<dbReference type="AlphaFoldDB" id="J1K2R2"/>
<dbReference type="GO" id="GO:0003723">
    <property type="term" value="F:RNA binding"/>
    <property type="evidence" value="ECO:0007669"/>
    <property type="project" value="UniProtKB-KW"/>
</dbReference>
<comment type="caution">
    <text evidence="4">The sequence shown here is derived from an EMBL/GenBank/DDBJ whole genome shotgun (WGS) entry which is preliminary data.</text>
</comment>
<gene>
    <name evidence="4" type="ORF">ME5_00161</name>
</gene>
<dbReference type="SUPFAM" id="SSF55174">
    <property type="entry name" value="Alpha-L RNA-binding motif"/>
    <property type="match status" value="1"/>
</dbReference>
<dbReference type="PATRIC" id="fig|1094558.3.peg.175"/>
<dbReference type="RefSeq" id="WP_008037499.1">
    <property type="nucleotide sequence ID" value="NZ_JH725147.1"/>
</dbReference>